<accession>A0A444Z9D4</accession>
<gene>
    <name evidence="2" type="ORF">Ahy_B05g079253</name>
</gene>
<name>A0A444Z9D4_ARAHY</name>
<protein>
    <recommendedName>
        <fullName evidence="4">BED-type domain-containing protein</fullName>
    </recommendedName>
</protein>
<proteinExistence type="predicted"/>
<sequence>MMCIYCDKPVRGGGINRFKYHLAGKGDVESITPKEVDALRNDLANMSIQPTLDVFDDQDNYGPSNNAMEDMDANQNEGNIDQAPNLSCEDVDANFELTPWT</sequence>
<reference evidence="2 3" key="1">
    <citation type="submission" date="2019-01" db="EMBL/GenBank/DDBJ databases">
        <title>Sequencing of cultivated peanut Arachis hypogaea provides insights into genome evolution and oil improvement.</title>
        <authorList>
            <person name="Chen X."/>
        </authorList>
    </citation>
    <scope>NUCLEOTIDE SEQUENCE [LARGE SCALE GENOMIC DNA]</scope>
    <source>
        <strain evidence="3">cv. Fuhuasheng</strain>
        <tissue evidence="2">Leaves</tissue>
    </source>
</reference>
<comment type="caution">
    <text evidence="2">The sequence shown here is derived from an EMBL/GenBank/DDBJ whole genome shotgun (WGS) entry which is preliminary data.</text>
</comment>
<dbReference type="AlphaFoldDB" id="A0A444Z9D4"/>
<evidence type="ECO:0008006" key="4">
    <source>
        <dbReference type="Google" id="ProtNLM"/>
    </source>
</evidence>
<evidence type="ECO:0000313" key="2">
    <source>
        <dbReference type="EMBL" id="RYR10774.1"/>
    </source>
</evidence>
<dbReference type="Proteomes" id="UP000289738">
    <property type="component" value="Chromosome B05"/>
</dbReference>
<feature type="region of interest" description="Disordered" evidence="1">
    <location>
        <begin position="53"/>
        <end position="85"/>
    </location>
</feature>
<organism evidence="2 3">
    <name type="scientific">Arachis hypogaea</name>
    <name type="common">Peanut</name>
    <dbReference type="NCBI Taxonomy" id="3818"/>
    <lineage>
        <taxon>Eukaryota</taxon>
        <taxon>Viridiplantae</taxon>
        <taxon>Streptophyta</taxon>
        <taxon>Embryophyta</taxon>
        <taxon>Tracheophyta</taxon>
        <taxon>Spermatophyta</taxon>
        <taxon>Magnoliopsida</taxon>
        <taxon>eudicotyledons</taxon>
        <taxon>Gunneridae</taxon>
        <taxon>Pentapetalae</taxon>
        <taxon>rosids</taxon>
        <taxon>fabids</taxon>
        <taxon>Fabales</taxon>
        <taxon>Fabaceae</taxon>
        <taxon>Papilionoideae</taxon>
        <taxon>50 kb inversion clade</taxon>
        <taxon>dalbergioids sensu lato</taxon>
        <taxon>Dalbergieae</taxon>
        <taxon>Pterocarpus clade</taxon>
        <taxon>Arachis</taxon>
    </lineage>
</organism>
<keyword evidence="3" id="KW-1185">Reference proteome</keyword>
<feature type="compositionally biased region" description="Polar residues" evidence="1">
    <location>
        <begin position="61"/>
        <end position="85"/>
    </location>
</feature>
<evidence type="ECO:0000256" key="1">
    <source>
        <dbReference type="SAM" id="MobiDB-lite"/>
    </source>
</evidence>
<evidence type="ECO:0000313" key="3">
    <source>
        <dbReference type="Proteomes" id="UP000289738"/>
    </source>
</evidence>
<dbReference type="EMBL" id="SDMP01000015">
    <property type="protein sequence ID" value="RYR10774.1"/>
    <property type="molecule type" value="Genomic_DNA"/>
</dbReference>